<dbReference type="SUPFAM" id="SSF52980">
    <property type="entry name" value="Restriction endonuclease-like"/>
    <property type="match status" value="1"/>
</dbReference>
<dbReference type="GO" id="GO:0006281">
    <property type="term" value="P:DNA repair"/>
    <property type="evidence" value="ECO:0007669"/>
    <property type="project" value="UniProtKB-KW"/>
</dbReference>
<dbReference type="InterPro" id="IPR011335">
    <property type="entry name" value="Restrct_endonuc-II-like"/>
</dbReference>
<dbReference type="Proteomes" id="UP000646053">
    <property type="component" value="Unassembled WGS sequence"/>
</dbReference>
<dbReference type="GO" id="GO:0004386">
    <property type="term" value="F:helicase activity"/>
    <property type="evidence" value="ECO:0007669"/>
    <property type="project" value="UniProtKB-KW"/>
</dbReference>
<comment type="caution">
    <text evidence="5">The sequence shown here is derived from an EMBL/GenBank/DDBJ whole genome shotgun (WGS) entry which is preliminary data.</text>
</comment>
<keyword evidence="2" id="KW-0378">Hydrolase</keyword>
<keyword evidence="2" id="KW-0547">Nucleotide-binding</keyword>
<dbReference type="InterPro" id="IPR011604">
    <property type="entry name" value="PDDEXK-like_dom_sf"/>
</dbReference>
<keyword evidence="6" id="KW-1185">Reference proteome</keyword>
<dbReference type="Gene3D" id="3.90.320.10">
    <property type="match status" value="1"/>
</dbReference>
<feature type="domain" description="PD-(D/E)XK endonuclease-like" evidence="4">
    <location>
        <begin position="5"/>
        <end position="239"/>
    </location>
</feature>
<gene>
    <name evidence="5" type="ORF">GS601_08100</name>
</gene>
<keyword evidence="1" id="KW-0227">DNA damage</keyword>
<dbReference type="Pfam" id="PF12705">
    <property type="entry name" value="PDDEXK_1"/>
    <property type="match status" value="1"/>
</dbReference>
<keyword evidence="2" id="KW-0067">ATP-binding</keyword>
<evidence type="ECO:0000256" key="3">
    <source>
        <dbReference type="ARBA" id="ARBA00023204"/>
    </source>
</evidence>
<protein>
    <submittedName>
        <fullName evidence="5">Dna2/Cas4 domain-containing protein</fullName>
    </submittedName>
</protein>
<organism evidence="5 6">
    <name type="scientific">Myxacorys almedinensis A</name>
    <dbReference type="NCBI Taxonomy" id="2690445"/>
    <lineage>
        <taxon>Bacteria</taxon>
        <taxon>Bacillati</taxon>
        <taxon>Cyanobacteriota</taxon>
        <taxon>Cyanophyceae</taxon>
        <taxon>Leptolyngbyales</taxon>
        <taxon>Leptolyngbyaceae</taxon>
        <taxon>Myxacorys</taxon>
        <taxon>Myxacorys almedinensis</taxon>
    </lineage>
</organism>
<evidence type="ECO:0000256" key="1">
    <source>
        <dbReference type="ARBA" id="ARBA00022763"/>
    </source>
</evidence>
<evidence type="ECO:0000313" key="6">
    <source>
        <dbReference type="Proteomes" id="UP000646053"/>
    </source>
</evidence>
<proteinExistence type="predicted"/>
<sequence>MSYPISATKLQAYNRCPYAYYLRYERRFNSNEFFGSAALGTSLHQALATLHRDWHYHEPIPKRKWIYHCWDEASTGLTPTQVEEGRTILEGYYDKFILSEPSLSKPLAVEGKIQAMLHIENLEFLISGRYDRIDFIDNGLELIDYKSSRDFKIPASDEMDLQIGLYFLALEQTYHQSLRYLSLLFLRTGEKVRYRATQRHKKQVRSVISDLAVRLRQDKTWEPTPGKQCDRCSYARYCPAVTPEPLPLPTTLSASSELQLALSL</sequence>
<dbReference type="AlphaFoldDB" id="A0A8J7Z2Z5"/>
<dbReference type="InterPro" id="IPR038726">
    <property type="entry name" value="PDDEXK_AddAB-type"/>
</dbReference>
<evidence type="ECO:0000259" key="4">
    <source>
        <dbReference type="Pfam" id="PF12705"/>
    </source>
</evidence>
<accession>A0A8J7Z2Z5</accession>
<keyword evidence="2" id="KW-0347">Helicase</keyword>
<evidence type="ECO:0000256" key="2">
    <source>
        <dbReference type="ARBA" id="ARBA00022806"/>
    </source>
</evidence>
<dbReference type="RefSeq" id="WP_162422750.1">
    <property type="nucleotide sequence ID" value="NZ_WVIE01000007.1"/>
</dbReference>
<name>A0A8J7Z2Z5_9CYAN</name>
<reference evidence="5" key="1">
    <citation type="submission" date="2019-12" db="EMBL/GenBank/DDBJ databases">
        <title>High-Quality draft genome sequences of three cyanobacteria isolated from the limestone walls of the Old Cathedral of Coimbra.</title>
        <authorList>
            <person name="Tiago I."/>
            <person name="Soares F."/>
            <person name="Portugal A."/>
        </authorList>
    </citation>
    <scope>NUCLEOTIDE SEQUENCE</scope>
    <source>
        <strain evidence="5">A</strain>
    </source>
</reference>
<keyword evidence="3" id="KW-0234">DNA repair</keyword>
<evidence type="ECO:0000313" key="5">
    <source>
        <dbReference type="EMBL" id="NDJ17251.1"/>
    </source>
</evidence>
<dbReference type="EMBL" id="WVIE01000007">
    <property type="protein sequence ID" value="NDJ17251.1"/>
    <property type="molecule type" value="Genomic_DNA"/>
</dbReference>